<dbReference type="PIRSF" id="PIRSF016624">
    <property type="entry name" value="Mu_prophg_I"/>
    <property type="match status" value="1"/>
</dbReference>
<dbReference type="EMBL" id="JASJUT010000021">
    <property type="protein sequence ID" value="MDK2598657.1"/>
    <property type="molecule type" value="Genomic_DNA"/>
</dbReference>
<keyword evidence="4" id="KW-1185">Reference proteome</keyword>
<reference evidence="3 4" key="1">
    <citation type="submission" date="2023-05" db="EMBL/GenBank/DDBJ databases">
        <title>Pseudoalteromonas ardens sp. nov., Pseudoalteromonas obscura sp. nov., and Pseudoalteromonas umbrosa sp. nov., isolated from the coral Montipora capitata.</title>
        <authorList>
            <person name="Thomas E.M."/>
            <person name="Smith E.M."/>
            <person name="Papke E."/>
            <person name="Shlafstein M.D."/>
            <person name="Oline D.K."/>
            <person name="Videau P."/>
            <person name="Saw J.H."/>
            <person name="Strangman W.K."/>
            <person name="Ushijima B."/>
        </authorList>
    </citation>
    <scope>NUCLEOTIDE SEQUENCE [LARGE SCALE GENOMIC DNA]</scope>
    <source>
        <strain evidence="3 4">P94</strain>
    </source>
</reference>
<keyword evidence="3" id="KW-0645">Protease</keyword>
<feature type="coiled-coil region" evidence="1">
    <location>
        <begin position="220"/>
        <end position="247"/>
    </location>
</feature>
<protein>
    <submittedName>
        <fullName evidence="3">Phage protease</fullName>
    </submittedName>
</protein>
<dbReference type="GO" id="GO:0008233">
    <property type="term" value="F:peptidase activity"/>
    <property type="evidence" value="ECO:0007669"/>
    <property type="project" value="UniProtKB-KW"/>
</dbReference>
<evidence type="ECO:0000256" key="1">
    <source>
        <dbReference type="SAM" id="Coils"/>
    </source>
</evidence>
<comment type="caution">
    <text evidence="3">The sequence shown here is derived from an EMBL/GenBank/DDBJ whole genome shotgun (WGS) entry which is preliminary data.</text>
</comment>
<name>A0ABT7EUC5_9GAMM</name>
<evidence type="ECO:0000256" key="2">
    <source>
        <dbReference type="SAM" id="MobiDB-lite"/>
    </source>
</evidence>
<keyword evidence="1" id="KW-0175">Coiled coil</keyword>
<evidence type="ECO:0000313" key="4">
    <source>
        <dbReference type="Proteomes" id="UP001231915"/>
    </source>
</evidence>
<dbReference type="Pfam" id="PF10123">
    <property type="entry name" value="Mu-like_Pro"/>
    <property type="match status" value="1"/>
</dbReference>
<dbReference type="Proteomes" id="UP001231915">
    <property type="component" value="Unassembled WGS sequence"/>
</dbReference>
<dbReference type="GO" id="GO:0006508">
    <property type="term" value="P:proteolysis"/>
    <property type="evidence" value="ECO:0007669"/>
    <property type="project" value="UniProtKB-KW"/>
</dbReference>
<evidence type="ECO:0000313" key="3">
    <source>
        <dbReference type="EMBL" id="MDK2598657.1"/>
    </source>
</evidence>
<dbReference type="RefSeq" id="WP_284138916.1">
    <property type="nucleotide sequence ID" value="NZ_JASJUT010000021.1"/>
</dbReference>
<proteinExistence type="predicted"/>
<feature type="region of interest" description="Disordered" evidence="2">
    <location>
        <begin position="329"/>
        <end position="349"/>
    </location>
</feature>
<organism evidence="3 4">
    <name type="scientific">Pseudoalteromonas obscura</name>
    <dbReference type="NCBI Taxonomy" id="3048491"/>
    <lineage>
        <taxon>Bacteria</taxon>
        <taxon>Pseudomonadati</taxon>
        <taxon>Pseudomonadota</taxon>
        <taxon>Gammaproteobacteria</taxon>
        <taxon>Alteromonadales</taxon>
        <taxon>Pseudoalteromonadaceae</taxon>
        <taxon>Pseudoalteromonas</taxon>
    </lineage>
</organism>
<accession>A0ABT7EUC5</accession>
<keyword evidence="3" id="KW-0378">Hydrolase</keyword>
<sequence length="374" mass="40976">MKLYSPTSIGLAVCSQTTQPNDSNVGLAVCNLSDQISDTGTSARVLIIPDGLFSGHDGRPKDVESGHWLMDAAAFQFLQLHAEQRPNDYLFDYEHQTLHKEKNGQPAPAAGWFKPDALQYVPGEGVYAENVEWTDKAVSAIRAKEYRYVSPVFLYDTITGRVLKLLHVALTNDPAILGMDEVAILNSQFTQFGVPPMNEAQKLLTALGVTVDGDVTDAHITQGQAAIEKIKQEAQTAQAALTAQQDKQQTVDLSKYVPIESYNALHTQYVALSAEHQVTTVDAEIDKAKQDGRIIEAEVDYFKKLGEQQGVAALTTMLETRKPIAALTTQQTKQTQTPPEDKKKGLAALTADDKYAADQLGMSHQEFADAKEEK</sequence>
<gene>
    <name evidence="3" type="ORF">QNM18_26745</name>
</gene>
<dbReference type="InterPro" id="IPR012106">
    <property type="entry name" value="Phage_Mu_Gp1"/>
</dbReference>